<sequence length="66" mass="7352">MHLTRDADVDIKTDGLLTSAHLPAEKLVWSLFAAVINRYRGRSSASDPWSPGNEEFATVLNRLRGK</sequence>
<dbReference type="EMBL" id="JAKOAV010000053">
    <property type="protein sequence ID" value="MDF9409946.1"/>
    <property type="molecule type" value="Genomic_DNA"/>
</dbReference>
<dbReference type="Proteomes" id="UP001154312">
    <property type="component" value="Unassembled WGS sequence"/>
</dbReference>
<protein>
    <submittedName>
        <fullName evidence="1">Uncharacterized protein</fullName>
    </submittedName>
</protein>
<gene>
    <name evidence="1" type="ORF">L7E55_16610</name>
</gene>
<accession>A0A9X4H4P5</accession>
<keyword evidence="2" id="KW-1185">Reference proteome</keyword>
<organism evidence="1 2">
    <name type="scientific">Pelotomaculum isophthalicicum JI</name>
    <dbReference type="NCBI Taxonomy" id="947010"/>
    <lineage>
        <taxon>Bacteria</taxon>
        <taxon>Bacillati</taxon>
        <taxon>Bacillota</taxon>
        <taxon>Clostridia</taxon>
        <taxon>Eubacteriales</taxon>
        <taxon>Desulfotomaculaceae</taxon>
        <taxon>Pelotomaculum</taxon>
    </lineage>
</organism>
<comment type="caution">
    <text evidence="1">The sequence shown here is derived from an EMBL/GenBank/DDBJ whole genome shotgun (WGS) entry which is preliminary data.</text>
</comment>
<dbReference type="RefSeq" id="WP_277445474.1">
    <property type="nucleotide sequence ID" value="NZ_JAKOAV010000053.1"/>
</dbReference>
<evidence type="ECO:0000313" key="1">
    <source>
        <dbReference type="EMBL" id="MDF9409946.1"/>
    </source>
</evidence>
<reference evidence="1" key="1">
    <citation type="submission" date="2022-02" db="EMBL/GenBank/DDBJ databases">
        <authorList>
            <person name="Leng L."/>
        </authorList>
    </citation>
    <scope>NUCLEOTIDE SEQUENCE</scope>
    <source>
        <strain evidence="1">JI</strain>
    </source>
</reference>
<proteinExistence type="predicted"/>
<evidence type="ECO:0000313" key="2">
    <source>
        <dbReference type="Proteomes" id="UP001154312"/>
    </source>
</evidence>
<dbReference type="AlphaFoldDB" id="A0A9X4H4P5"/>
<name>A0A9X4H4P5_9FIRM</name>